<evidence type="ECO:0000313" key="3">
    <source>
        <dbReference type="Proteomes" id="UP001374803"/>
    </source>
</evidence>
<organism evidence="2 3">
    <name type="scientific">Pendulispora rubella</name>
    <dbReference type="NCBI Taxonomy" id="2741070"/>
    <lineage>
        <taxon>Bacteria</taxon>
        <taxon>Pseudomonadati</taxon>
        <taxon>Myxococcota</taxon>
        <taxon>Myxococcia</taxon>
        <taxon>Myxococcales</taxon>
        <taxon>Sorangiineae</taxon>
        <taxon>Pendulisporaceae</taxon>
        <taxon>Pendulispora</taxon>
    </lineage>
</organism>
<protein>
    <submittedName>
        <fullName evidence="2">Uncharacterized protein</fullName>
    </submittedName>
</protein>
<proteinExistence type="predicted"/>
<accession>A0ABZ2L6P2</accession>
<feature type="compositionally biased region" description="Low complexity" evidence="1">
    <location>
        <begin position="34"/>
        <end position="55"/>
    </location>
</feature>
<feature type="region of interest" description="Disordered" evidence="1">
    <location>
        <begin position="30"/>
        <end position="62"/>
    </location>
</feature>
<gene>
    <name evidence="2" type="ORF">LVJ94_04170</name>
</gene>
<evidence type="ECO:0000313" key="2">
    <source>
        <dbReference type="EMBL" id="WXB06440.1"/>
    </source>
</evidence>
<dbReference type="Proteomes" id="UP001374803">
    <property type="component" value="Chromosome"/>
</dbReference>
<sequence>MSLCVHGRYRTIVSACALLVMAGCHREGSSEPDAATASPVTPSAPAAPSASAPVAQAPPRPNMDVIDKEHVAKLLEAYFGGYGEDSSFEFYRDYYVPIVERFITLRQVSVAKMSAAAREFYRGKKNVAYTPDLKTLTLRKRNEQTVVEVDLNMSWTYDAPEKWTEVYGGFDGRFVEHSLTARIELALDPQGKVHLVRGEGDPPAALEGHQSRAARCVYGARRIHRGRAP</sequence>
<dbReference type="EMBL" id="CP089983">
    <property type="protein sequence ID" value="WXB06440.1"/>
    <property type="molecule type" value="Genomic_DNA"/>
</dbReference>
<name>A0ABZ2L6P2_9BACT</name>
<reference evidence="2" key="1">
    <citation type="submission" date="2021-12" db="EMBL/GenBank/DDBJ databases">
        <title>Discovery of the Pendulisporaceae a myxobacterial family with distinct sporulation behavior and unique specialized metabolism.</title>
        <authorList>
            <person name="Garcia R."/>
            <person name="Popoff A."/>
            <person name="Bader C.D."/>
            <person name="Loehr J."/>
            <person name="Walesch S."/>
            <person name="Walt C."/>
            <person name="Boldt J."/>
            <person name="Bunk B."/>
            <person name="Haeckl F.J.F.P.J."/>
            <person name="Gunesch A.P."/>
            <person name="Birkelbach J."/>
            <person name="Nuebel U."/>
            <person name="Pietschmann T."/>
            <person name="Bach T."/>
            <person name="Mueller R."/>
        </authorList>
    </citation>
    <scope>NUCLEOTIDE SEQUENCE</scope>
    <source>
        <strain evidence="2">MSr11367</strain>
    </source>
</reference>
<dbReference type="RefSeq" id="WP_394836087.1">
    <property type="nucleotide sequence ID" value="NZ_CP089929.1"/>
</dbReference>
<evidence type="ECO:0000256" key="1">
    <source>
        <dbReference type="SAM" id="MobiDB-lite"/>
    </source>
</evidence>
<keyword evidence="3" id="KW-1185">Reference proteome</keyword>